<dbReference type="Pfam" id="PF01527">
    <property type="entry name" value="HTH_Tnp_1"/>
    <property type="match status" value="1"/>
</dbReference>
<dbReference type="AlphaFoldDB" id="A0AAJ1TZS5"/>
<dbReference type="EMBL" id="JAUSWL010000017">
    <property type="protein sequence ID" value="MDQ0546728.1"/>
    <property type="molecule type" value="Genomic_DNA"/>
</dbReference>
<feature type="region of interest" description="Disordered" evidence="3">
    <location>
        <begin position="286"/>
        <end position="354"/>
    </location>
</feature>
<feature type="compositionally biased region" description="Basic and acidic residues" evidence="3">
    <location>
        <begin position="296"/>
        <end position="320"/>
    </location>
</feature>
<comment type="caution">
    <text evidence="4">The sequence shown here is derived from an EMBL/GenBank/DDBJ whole genome shotgun (WGS) entry which is preliminary data.</text>
</comment>
<feature type="coiled-coil region" evidence="2">
    <location>
        <begin position="84"/>
        <end position="111"/>
    </location>
</feature>
<accession>A0AAJ1TZS5</accession>
<name>A0AAJ1TZS5_9HYPH</name>
<dbReference type="GO" id="GO:0004803">
    <property type="term" value="F:transposase activity"/>
    <property type="evidence" value="ECO:0007669"/>
    <property type="project" value="InterPro"/>
</dbReference>
<evidence type="ECO:0000256" key="1">
    <source>
        <dbReference type="ARBA" id="ARBA00009964"/>
    </source>
</evidence>
<feature type="region of interest" description="Disordered" evidence="3">
    <location>
        <begin position="1"/>
        <end position="22"/>
    </location>
</feature>
<dbReference type="InterPro" id="IPR002514">
    <property type="entry name" value="Transposase_8"/>
</dbReference>
<sequence>MSSDPPAPPVHGEILTGVQRRRRWSTTEKIRLVEESQQPGSSVSFVARRYGISPSLLFSWKRRMLEGGHKAVHADEEVVGTSRVRELERRVRDLERLLGRKTMEVEILKEALDPARTKKLGRQSWLLGLLFRGGEVGVGIAAEAGACGASLSSAVEGSAQCPPRQRIDPAEVASGWCLGPRADAGDEPYSPPHHGAGRSRLASGGTPFVVALRTEQLLQSIIGTRQVGPVGGVEQPGPVAARHLAEVVEGDPAIADTVAVTPHRCQETIEAAPDLGSRLLGRIGQEARGSVPEDEALLHRRPERRRAGERSLDQERERARCPPLNPPAPSSRPPSPNGLSTVGRPRRAEHGRRR</sequence>
<keyword evidence="2" id="KW-0175">Coiled coil</keyword>
<dbReference type="Proteomes" id="UP001223420">
    <property type="component" value="Unassembled WGS sequence"/>
</dbReference>
<feature type="compositionally biased region" description="Basic residues" evidence="3">
    <location>
        <begin position="344"/>
        <end position="354"/>
    </location>
</feature>
<evidence type="ECO:0000256" key="3">
    <source>
        <dbReference type="SAM" id="MobiDB-lite"/>
    </source>
</evidence>
<protein>
    <submittedName>
        <fullName evidence="4">Transposase-like protein</fullName>
    </submittedName>
</protein>
<evidence type="ECO:0000256" key="2">
    <source>
        <dbReference type="SAM" id="Coils"/>
    </source>
</evidence>
<feature type="compositionally biased region" description="Pro residues" evidence="3">
    <location>
        <begin position="323"/>
        <end position="336"/>
    </location>
</feature>
<dbReference type="SUPFAM" id="SSF48295">
    <property type="entry name" value="TrpR-like"/>
    <property type="match status" value="1"/>
</dbReference>
<dbReference type="Gene3D" id="1.10.10.10">
    <property type="entry name" value="Winged helix-like DNA-binding domain superfamily/Winged helix DNA-binding domain"/>
    <property type="match status" value="1"/>
</dbReference>
<dbReference type="GO" id="GO:0043565">
    <property type="term" value="F:sequence-specific DNA binding"/>
    <property type="evidence" value="ECO:0007669"/>
    <property type="project" value="InterPro"/>
</dbReference>
<reference evidence="4" key="1">
    <citation type="submission" date="2023-07" db="EMBL/GenBank/DDBJ databases">
        <title>Genomic Encyclopedia of Type Strains, Phase IV (KMG-IV): sequencing the most valuable type-strain genomes for metagenomic binning, comparative biology and taxonomic classification.</title>
        <authorList>
            <person name="Goeker M."/>
        </authorList>
    </citation>
    <scope>NUCLEOTIDE SEQUENCE</scope>
    <source>
        <strain evidence="4">DSM 19569</strain>
    </source>
</reference>
<gene>
    <name evidence="4" type="ORF">QO001_005680</name>
</gene>
<organism evidence="4 5">
    <name type="scientific">Methylobacterium brachiatum</name>
    <dbReference type="NCBI Taxonomy" id="269660"/>
    <lineage>
        <taxon>Bacteria</taxon>
        <taxon>Pseudomonadati</taxon>
        <taxon>Pseudomonadota</taxon>
        <taxon>Alphaproteobacteria</taxon>
        <taxon>Hyphomicrobiales</taxon>
        <taxon>Methylobacteriaceae</taxon>
        <taxon>Methylobacterium</taxon>
    </lineage>
</organism>
<dbReference type="InterPro" id="IPR010921">
    <property type="entry name" value="Trp_repressor/repl_initiator"/>
</dbReference>
<dbReference type="PANTHER" id="PTHR37936">
    <property type="entry name" value="TRANSPOSASE INSC FOR INSERTION ELEMENT IS2A-RELATED"/>
    <property type="match status" value="1"/>
</dbReference>
<dbReference type="GO" id="GO:0006313">
    <property type="term" value="P:DNA transposition"/>
    <property type="evidence" value="ECO:0007669"/>
    <property type="project" value="InterPro"/>
</dbReference>
<evidence type="ECO:0000313" key="4">
    <source>
        <dbReference type="EMBL" id="MDQ0546728.1"/>
    </source>
</evidence>
<dbReference type="PANTHER" id="PTHR37936:SF3">
    <property type="entry name" value="TRANSPOSASE INSC FOR INSERTION ELEMENT IS2A-RELATED"/>
    <property type="match status" value="1"/>
</dbReference>
<evidence type="ECO:0000313" key="5">
    <source>
        <dbReference type="Proteomes" id="UP001223420"/>
    </source>
</evidence>
<proteinExistence type="inferred from homology"/>
<comment type="similarity">
    <text evidence="1">Belongs to the transposase 8 family.</text>
</comment>
<dbReference type="InterPro" id="IPR036388">
    <property type="entry name" value="WH-like_DNA-bd_sf"/>
</dbReference>